<dbReference type="AlphaFoldDB" id="A0A2P2JVX6"/>
<evidence type="ECO:0000313" key="1">
    <source>
        <dbReference type="EMBL" id="MBW97637.1"/>
    </source>
</evidence>
<reference evidence="1" key="1">
    <citation type="submission" date="2018-02" db="EMBL/GenBank/DDBJ databases">
        <title>Rhizophora mucronata_Transcriptome.</title>
        <authorList>
            <person name="Meera S.P."/>
            <person name="Sreeshan A."/>
            <person name="Augustine A."/>
        </authorList>
    </citation>
    <scope>NUCLEOTIDE SEQUENCE</scope>
    <source>
        <tissue evidence="1">Leaf</tissue>
    </source>
</reference>
<proteinExistence type="predicted"/>
<dbReference type="EMBL" id="GGEC01017154">
    <property type="protein sequence ID" value="MBW97637.1"/>
    <property type="molecule type" value="Transcribed_RNA"/>
</dbReference>
<organism evidence="1">
    <name type="scientific">Rhizophora mucronata</name>
    <name type="common">Asiatic mangrove</name>
    <dbReference type="NCBI Taxonomy" id="61149"/>
    <lineage>
        <taxon>Eukaryota</taxon>
        <taxon>Viridiplantae</taxon>
        <taxon>Streptophyta</taxon>
        <taxon>Embryophyta</taxon>
        <taxon>Tracheophyta</taxon>
        <taxon>Spermatophyta</taxon>
        <taxon>Magnoliopsida</taxon>
        <taxon>eudicotyledons</taxon>
        <taxon>Gunneridae</taxon>
        <taxon>Pentapetalae</taxon>
        <taxon>rosids</taxon>
        <taxon>fabids</taxon>
        <taxon>Malpighiales</taxon>
        <taxon>Rhizophoraceae</taxon>
        <taxon>Rhizophora</taxon>
    </lineage>
</organism>
<accession>A0A2P2JVX6</accession>
<name>A0A2P2JVX6_RHIMU</name>
<protein>
    <submittedName>
        <fullName evidence="1">E3 ubiquitin-protein ligase RING1-like</fullName>
    </submittedName>
</protein>
<sequence length="87" mass="10149">MLRDCIKKTAQDKIKKHYWHAHMCTSKDCKVKRNLGFASSPCFVGTYLLQILHKPLPSKSYFNSYPFKHGSQIMGYIEHIDKGYLEP</sequence>